<organism evidence="1 2">
    <name type="scientific">Spectribacter acetivorans</name>
    <dbReference type="NCBI Taxonomy" id="3075603"/>
    <lineage>
        <taxon>Bacteria</taxon>
        <taxon>Pseudomonadati</taxon>
        <taxon>Pseudomonadota</taxon>
        <taxon>Gammaproteobacteria</taxon>
        <taxon>Salinisphaerales</taxon>
        <taxon>Salinisphaeraceae</taxon>
        <taxon>Spectribacter</taxon>
    </lineage>
</organism>
<gene>
    <name evidence="1" type="ORF">RM531_15830</name>
</gene>
<sequence length="127" mass="14234">MTDDNPGELGDEDARDAAFNLALEAWRFANTTMRIVGKLHASDQRRHVSQVDWFRGKVHSVLERIGVRLVDLTGQRFESGMAVTPLNLDDFEPDDVLEIEQMIEPVVMGEEGVLQVGTVTLRKVEQG</sequence>
<dbReference type="RefSeq" id="WP_311660681.1">
    <property type="nucleotide sequence ID" value="NZ_JAVRHY010000027.1"/>
</dbReference>
<dbReference type="Proteomes" id="UP001259982">
    <property type="component" value="Unassembled WGS sequence"/>
</dbReference>
<accession>A0ABU3BCS6</accession>
<reference evidence="1 2" key="1">
    <citation type="submission" date="2023-09" db="EMBL/GenBank/DDBJ databases">
        <authorList>
            <person name="Rey-Velasco X."/>
        </authorList>
    </citation>
    <scope>NUCLEOTIDE SEQUENCE [LARGE SCALE GENOMIC DNA]</scope>
    <source>
        <strain evidence="1 2">P385</strain>
    </source>
</reference>
<evidence type="ECO:0000313" key="2">
    <source>
        <dbReference type="Proteomes" id="UP001259982"/>
    </source>
</evidence>
<evidence type="ECO:0000313" key="1">
    <source>
        <dbReference type="EMBL" id="MDT0619938.1"/>
    </source>
</evidence>
<proteinExistence type="predicted"/>
<name>A0ABU3BCS6_9GAMM</name>
<comment type="caution">
    <text evidence="1">The sequence shown here is derived from an EMBL/GenBank/DDBJ whole genome shotgun (WGS) entry which is preliminary data.</text>
</comment>
<dbReference type="EMBL" id="JAVRHY010000027">
    <property type="protein sequence ID" value="MDT0619938.1"/>
    <property type="molecule type" value="Genomic_DNA"/>
</dbReference>
<keyword evidence="2" id="KW-1185">Reference proteome</keyword>
<protein>
    <submittedName>
        <fullName evidence="1">Uncharacterized protein</fullName>
    </submittedName>
</protein>